<dbReference type="InterPro" id="IPR008978">
    <property type="entry name" value="HSP20-like_chaperone"/>
</dbReference>
<dbReference type="CDD" id="cd06464">
    <property type="entry name" value="ACD_sHsps-like"/>
    <property type="match status" value="1"/>
</dbReference>
<accession>A0A835WBL9</accession>
<keyword evidence="6" id="KW-1185">Reference proteome</keyword>
<evidence type="ECO:0000256" key="2">
    <source>
        <dbReference type="PROSITE-ProRule" id="PRU00285"/>
    </source>
</evidence>
<proteinExistence type="inferred from homology"/>
<dbReference type="InterPro" id="IPR031107">
    <property type="entry name" value="Small_HSP"/>
</dbReference>
<protein>
    <recommendedName>
        <fullName evidence="4">SHSP domain-containing protein</fullName>
    </recommendedName>
</protein>
<organism evidence="5 6">
    <name type="scientific">Chlamydomonas incerta</name>
    <dbReference type="NCBI Taxonomy" id="51695"/>
    <lineage>
        <taxon>Eukaryota</taxon>
        <taxon>Viridiplantae</taxon>
        <taxon>Chlorophyta</taxon>
        <taxon>core chlorophytes</taxon>
        <taxon>Chlorophyceae</taxon>
        <taxon>CS clade</taxon>
        <taxon>Chlamydomonadales</taxon>
        <taxon>Chlamydomonadaceae</taxon>
        <taxon>Chlamydomonas</taxon>
    </lineage>
</organism>
<gene>
    <name evidence="5" type="ORF">HXX76_001168</name>
</gene>
<dbReference type="SUPFAM" id="SSF49764">
    <property type="entry name" value="HSP20-like chaperones"/>
    <property type="match status" value="1"/>
</dbReference>
<dbReference type="InterPro" id="IPR002068">
    <property type="entry name" value="A-crystallin/Hsp20_dom"/>
</dbReference>
<evidence type="ECO:0000256" key="1">
    <source>
        <dbReference type="ARBA" id="ARBA00023016"/>
    </source>
</evidence>
<evidence type="ECO:0000313" key="6">
    <source>
        <dbReference type="Proteomes" id="UP000650467"/>
    </source>
</evidence>
<sequence>METVPQQGLLDFPGLPSPLLHDFAEMGTMDGTIDGLFDEMLPTAFLTKMVQVHPMHVQVYPDRYEVVAEVPGMAADDVQVEVMPNHMLKVAGARNTTFPAAPQHPPEVYESYNFERSFGLPSDADVRAVTAALDRGVLTITVPRMVVEQPTSRRVTVHTHPHTGAKKN</sequence>
<dbReference type="Gene3D" id="2.60.40.790">
    <property type="match status" value="1"/>
</dbReference>
<evidence type="ECO:0000256" key="3">
    <source>
        <dbReference type="RuleBase" id="RU003616"/>
    </source>
</evidence>
<dbReference type="PANTHER" id="PTHR11527">
    <property type="entry name" value="HEAT-SHOCK PROTEIN 20 FAMILY MEMBER"/>
    <property type="match status" value="1"/>
</dbReference>
<comment type="caution">
    <text evidence="5">The sequence shown here is derived from an EMBL/GenBank/DDBJ whole genome shotgun (WGS) entry which is preliminary data.</text>
</comment>
<dbReference type="Pfam" id="PF00011">
    <property type="entry name" value="HSP20"/>
    <property type="match status" value="1"/>
</dbReference>
<dbReference type="OrthoDB" id="539111at2759"/>
<dbReference type="EMBL" id="JAEHOC010000002">
    <property type="protein sequence ID" value="KAG2444415.1"/>
    <property type="molecule type" value="Genomic_DNA"/>
</dbReference>
<feature type="domain" description="SHSP" evidence="4">
    <location>
        <begin position="46"/>
        <end position="160"/>
    </location>
</feature>
<keyword evidence="1" id="KW-0346">Stress response</keyword>
<comment type="similarity">
    <text evidence="2 3">Belongs to the small heat shock protein (HSP20) family.</text>
</comment>
<evidence type="ECO:0000259" key="4">
    <source>
        <dbReference type="PROSITE" id="PS01031"/>
    </source>
</evidence>
<dbReference type="Proteomes" id="UP000650467">
    <property type="component" value="Unassembled WGS sequence"/>
</dbReference>
<reference evidence="5" key="1">
    <citation type="journal article" date="2020" name="bioRxiv">
        <title>Comparative genomics of Chlamydomonas.</title>
        <authorList>
            <person name="Craig R.J."/>
            <person name="Hasan A.R."/>
            <person name="Ness R.W."/>
            <person name="Keightley P.D."/>
        </authorList>
    </citation>
    <scope>NUCLEOTIDE SEQUENCE</scope>
    <source>
        <strain evidence="5">SAG 7.73</strain>
    </source>
</reference>
<dbReference type="AlphaFoldDB" id="A0A835WBL9"/>
<evidence type="ECO:0000313" key="5">
    <source>
        <dbReference type="EMBL" id="KAG2444415.1"/>
    </source>
</evidence>
<name>A0A835WBL9_CHLIN</name>
<dbReference type="PROSITE" id="PS01031">
    <property type="entry name" value="SHSP"/>
    <property type="match status" value="1"/>
</dbReference>